<accession>A0ACB8AXX7</accession>
<protein>
    <submittedName>
        <fullName evidence="1">Uncharacterized protein</fullName>
    </submittedName>
</protein>
<keyword evidence="2" id="KW-1185">Reference proteome</keyword>
<name>A0ACB8AXX7_9AGAM</name>
<proteinExistence type="predicted"/>
<evidence type="ECO:0000313" key="1">
    <source>
        <dbReference type="EMBL" id="KAH7917824.1"/>
    </source>
</evidence>
<gene>
    <name evidence="1" type="ORF">BV22DRAFT_1135091</name>
</gene>
<reference evidence="1" key="1">
    <citation type="journal article" date="2021" name="New Phytol.">
        <title>Evolutionary innovations through gain and loss of genes in the ectomycorrhizal Boletales.</title>
        <authorList>
            <person name="Wu G."/>
            <person name="Miyauchi S."/>
            <person name="Morin E."/>
            <person name="Kuo A."/>
            <person name="Drula E."/>
            <person name="Varga T."/>
            <person name="Kohler A."/>
            <person name="Feng B."/>
            <person name="Cao Y."/>
            <person name="Lipzen A."/>
            <person name="Daum C."/>
            <person name="Hundley H."/>
            <person name="Pangilinan J."/>
            <person name="Johnson J."/>
            <person name="Barry K."/>
            <person name="LaButti K."/>
            <person name="Ng V."/>
            <person name="Ahrendt S."/>
            <person name="Min B."/>
            <person name="Choi I.G."/>
            <person name="Park H."/>
            <person name="Plett J.M."/>
            <person name="Magnuson J."/>
            <person name="Spatafora J.W."/>
            <person name="Nagy L.G."/>
            <person name="Henrissat B."/>
            <person name="Grigoriev I.V."/>
            <person name="Yang Z.L."/>
            <person name="Xu J."/>
            <person name="Martin F.M."/>
        </authorList>
    </citation>
    <scope>NUCLEOTIDE SEQUENCE</scope>
    <source>
        <strain evidence="1">KUC20120723A-06</strain>
    </source>
</reference>
<dbReference type="Proteomes" id="UP000790709">
    <property type="component" value="Unassembled WGS sequence"/>
</dbReference>
<evidence type="ECO:0000313" key="2">
    <source>
        <dbReference type="Proteomes" id="UP000790709"/>
    </source>
</evidence>
<organism evidence="1 2">
    <name type="scientific">Leucogyrophana mollusca</name>
    <dbReference type="NCBI Taxonomy" id="85980"/>
    <lineage>
        <taxon>Eukaryota</taxon>
        <taxon>Fungi</taxon>
        <taxon>Dikarya</taxon>
        <taxon>Basidiomycota</taxon>
        <taxon>Agaricomycotina</taxon>
        <taxon>Agaricomycetes</taxon>
        <taxon>Agaricomycetidae</taxon>
        <taxon>Boletales</taxon>
        <taxon>Boletales incertae sedis</taxon>
        <taxon>Leucogyrophana</taxon>
    </lineage>
</organism>
<comment type="caution">
    <text evidence="1">The sequence shown here is derived from an EMBL/GenBank/DDBJ whole genome shotgun (WGS) entry which is preliminary data.</text>
</comment>
<dbReference type="EMBL" id="MU266927">
    <property type="protein sequence ID" value="KAH7917824.1"/>
    <property type="molecule type" value="Genomic_DNA"/>
</dbReference>
<sequence length="208" mass="21665">MYAFSLPPLFSPFLSSPPPTTPTDPPSPPPNFSPSASFSPVRRIHPPRAQLAPPEIIPLPRAPRKAPPRDAALVCIIEDAGSTTPSLASKFSKGGARGGRRGAGGEITPVFKRHLSAHPALLTALAHKWLGVDAWEGEHAGEAVGFLAWARRGLEELRGVALSGGISAPGGGGSRGWGKGKGKGGRGRKEVVQEELECVCAFGALYAD</sequence>